<dbReference type="InterPro" id="IPR036188">
    <property type="entry name" value="FAD/NAD-bd_sf"/>
</dbReference>
<evidence type="ECO:0000256" key="10">
    <source>
        <dbReference type="ARBA" id="ARBA00023157"/>
    </source>
</evidence>
<organism evidence="16 17">
    <name type="scientific">Paenibacillus glycinis</name>
    <dbReference type="NCBI Taxonomy" id="2697035"/>
    <lineage>
        <taxon>Bacteria</taxon>
        <taxon>Bacillati</taxon>
        <taxon>Bacillota</taxon>
        <taxon>Bacilli</taxon>
        <taxon>Bacillales</taxon>
        <taxon>Paenibacillaceae</taxon>
        <taxon>Paenibacillus</taxon>
    </lineage>
</organism>
<proteinExistence type="inferred from homology"/>
<dbReference type="PRINTS" id="PR00411">
    <property type="entry name" value="PNDRDTASEI"/>
</dbReference>
<dbReference type="EMBL" id="JAAAMV010000001">
    <property type="protein sequence ID" value="NBD22666.1"/>
    <property type="molecule type" value="Genomic_DNA"/>
</dbReference>
<evidence type="ECO:0000256" key="5">
    <source>
        <dbReference type="ARBA" id="ARBA00022490"/>
    </source>
</evidence>
<accession>A0ABW9XJ73</accession>
<comment type="similarity">
    <text evidence="2 13">Belongs to the class-I pyridine nucleotide-disulfide oxidoreductase family.</text>
</comment>
<gene>
    <name evidence="16" type="primary">lpdA</name>
    <name evidence="16" type="ORF">GT019_02135</name>
</gene>
<evidence type="ECO:0000256" key="3">
    <source>
        <dbReference type="ARBA" id="ARBA00012608"/>
    </source>
</evidence>
<dbReference type="PROSITE" id="PS00076">
    <property type="entry name" value="PYRIDINE_REDOX_1"/>
    <property type="match status" value="1"/>
</dbReference>
<dbReference type="InterPro" id="IPR050151">
    <property type="entry name" value="Class-I_Pyr_Nuc-Dis_Oxidored"/>
</dbReference>
<dbReference type="SUPFAM" id="SSF51905">
    <property type="entry name" value="FAD/NAD(P)-binding domain"/>
    <property type="match status" value="1"/>
</dbReference>
<dbReference type="InterPro" id="IPR012999">
    <property type="entry name" value="Pyr_OxRdtase_I_AS"/>
</dbReference>
<evidence type="ECO:0000256" key="4">
    <source>
        <dbReference type="ARBA" id="ARBA00016961"/>
    </source>
</evidence>
<keyword evidence="9 13" id="KW-0520">NAD</keyword>
<keyword evidence="5" id="KW-0963">Cytoplasm</keyword>
<dbReference type="InterPro" id="IPR023753">
    <property type="entry name" value="FAD/NAD-binding_dom"/>
</dbReference>
<dbReference type="Pfam" id="PF07992">
    <property type="entry name" value="Pyr_redox_2"/>
    <property type="match status" value="1"/>
</dbReference>
<dbReference type="InterPro" id="IPR016156">
    <property type="entry name" value="FAD/NAD-linked_Rdtase_dimer_sf"/>
</dbReference>
<evidence type="ECO:0000256" key="7">
    <source>
        <dbReference type="ARBA" id="ARBA00022827"/>
    </source>
</evidence>
<dbReference type="RefSeq" id="WP_161740701.1">
    <property type="nucleotide sequence ID" value="NZ_JAAAMV010000001.1"/>
</dbReference>
<dbReference type="InterPro" id="IPR001100">
    <property type="entry name" value="Pyr_nuc-diS_OxRdtase"/>
</dbReference>
<dbReference type="Pfam" id="PF02852">
    <property type="entry name" value="Pyr_redox_dim"/>
    <property type="match status" value="1"/>
</dbReference>
<comment type="catalytic activity">
    <reaction evidence="12 13">
        <text>N(6)-[(R)-dihydrolipoyl]-L-lysyl-[protein] + NAD(+) = N(6)-[(R)-lipoyl]-L-lysyl-[protein] + NADH + H(+)</text>
        <dbReference type="Rhea" id="RHEA:15045"/>
        <dbReference type="Rhea" id="RHEA-COMP:10474"/>
        <dbReference type="Rhea" id="RHEA-COMP:10475"/>
        <dbReference type="ChEBI" id="CHEBI:15378"/>
        <dbReference type="ChEBI" id="CHEBI:57540"/>
        <dbReference type="ChEBI" id="CHEBI:57945"/>
        <dbReference type="ChEBI" id="CHEBI:83099"/>
        <dbReference type="ChEBI" id="CHEBI:83100"/>
        <dbReference type="EC" id="1.8.1.4"/>
    </reaction>
</comment>
<protein>
    <recommendedName>
        <fullName evidence="4 13">Dihydrolipoyl dehydrogenase</fullName>
        <ecNumber evidence="3 13">1.8.1.4</ecNumber>
    </recommendedName>
</protein>
<reference evidence="16 17" key="1">
    <citation type="submission" date="2020-01" db="EMBL/GenBank/DDBJ databases">
        <title>Paenibacillus soybeanensis sp. nov. isolated from the nodules of soybean (Glycine max(L.) Merr).</title>
        <authorList>
            <person name="Wang H."/>
        </authorList>
    </citation>
    <scope>NUCLEOTIDE SEQUENCE [LARGE SCALE GENOMIC DNA]</scope>
    <source>
        <strain evidence="16 17">T1</strain>
    </source>
</reference>
<comment type="caution">
    <text evidence="16">The sequence shown here is derived from an EMBL/GenBank/DDBJ whole genome shotgun (WGS) entry which is preliminary data.</text>
</comment>
<evidence type="ECO:0000313" key="17">
    <source>
        <dbReference type="Proteomes" id="UP000665561"/>
    </source>
</evidence>
<evidence type="ECO:0000259" key="14">
    <source>
        <dbReference type="Pfam" id="PF02852"/>
    </source>
</evidence>
<comment type="subcellular location">
    <subcellularLocation>
        <location evidence="1">Cytoplasm</location>
    </subcellularLocation>
</comment>
<evidence type="ECO:0000256" key="8">
    <source>
        <dbReference type="ARBA" id="ARBA00023002"/>
    </source>
</evidence>
<name>A0ABW9XJ73_9BACL</name>
<sequence>MTIGCDIAIIGGGIAGYTAAIRAAQAGKKVVIVEREKLGGTCLHRGCIPSKALLRSADVYATMRKAEMFGVQVDGTVSLDFPKVQQRKNSTVESLYKGLQYLMRKHDITVVQGTGTVIGPSIFSPKSGSVAVEFPDGDMDTVVPAHLIIATGSRPRMLKGLEPLAGQIMSSDEALEMDRLPKSMLIIGGGVIGVEWASMLIDFGIEVTLVESASRLLPGEDVDASAELAKQLRRRGVRILTGIQLKLETYTYSDGQAAITADTADGPVILNAERVLVSVGRQGNVENIGLENTDVRVEKGAIKVNAYFQTNEPHIYAIGDVNGGLQLAHAAAHEGLVAVDHILGGKEQAPDHARIPRAIYSKPEIASIGLTEDEASKQGHPVKIGKVPFQAIGKAQVLGEPEGFAKVIADAKTNDVLGVHIVGPHATDLLSEASLAMLLNATPWEVSQVIHPHPTLSEAIGEAMLAIDGKSLVF</sequence>
<evidence type="ECO:0000256" key="13">
    <source>
        <dbReference type="RuleBase" id="RU003692"/>
    </source>
</evidence>
<keyword evidence="10" id="KW-1015">Disulfide bond</keyword>
<dbReference type="Proteomes" id="UP000665561">
    <property type="component" value="Unassembled WGS sequence"/>
</dbReference>
<dbReference type="InterPro" id="IPR006258">
    <property type="entry name" value="Lipoamide_DH"/>
</dbReference>
<dbReference type="Gene3D" id="3.50.50.60">
    <property type="entry name" value="FAD/NAD(P)-binding domain"/>
    <property type="match status" value="2"/>
</dbReference>
<dbReference type="SUPFAM" id="SSF55424">
    <property type="entry name" value="FAD/NAD-linked reductases, dimerisation (C-terminal) domain"/>
    <property type="match status" value="1"/>
</dbReference>
<evidence type="ECO:0000256" key="12">
    <source>
        <dbReference type="ARBA" id="ARBA00049187"/>
    </source>
</evidence>
<evidence type="ECO:0000256" key="9">
    <source>
        <dbReference type="ARBA" id="ARBA00023027"/>
    </source>
</evidence>
<dbReference type="Gene3D" id="3.30.390.30">
    <property type="match status" value="1"/>
</dbReference>
<feature type="domain" description="Pyridine nucleotide-disulphide oxidoreductase dimerisation" evidence="14">
    <location>
        <begin position="355"/>
        <end position="463"/>
    </location>
</feature>
<evidence type="ECO:0000256" key="2">
    <source>
        <dbReference type="ARBA" id="ARBA00007532"/>
    </source>
</evidence>
<evidence type="ECO:0000256" key="6">
    <source>
        <dbReference type="ARBA" id="ARBA00022630"/>
    </source>
</evidence>
<keyword evidence="8 13" id="KW-0560">Oxidoreductase</keyword>
<keyword evidence="11 13" id="KW-0676">Redox-active center</keyword>
<keyword evidence="17" id="KW-1185">Reference proteome</keyword>
<feature type="domain" description="FAD/NAD(P)-binding" evidence="15">
    <location>
        <begin position="6"/>
        <end position="335"/>
    </location>
</feature>
<dbReference type="GO" id="GO:0004148">
    <property type="term" value="F:dihydrolipoyl dehydrogenase (NADH) activity"/>
    <property type="evidence" value="ECO:0007669"/>
    <property type="project" value="UniProtKB-EC"/>
</dbReference>
<evidence type="ECO:0000256" key="1">
    <source>
        <dbReference type="ARBA" id="ARBA00004496"/>
    </source>
</evidence>
<keyword evidence="6 13" id="KW-0285">Flavoprotein</keyword>
<comment type="miscellaneous">
    <text evidence="13">The active site is a redox-active disulfide bond.</text>
</comment>
<comment type="cofactor">
    <cofactor evidence="13">
        <name>FAD</name>
        <dbReference type="ChEBI" id="CHEBI:57692"/>
    </cofactor>
    <text evidence="13">Binds 1 FAD per subunit.</text>
</comment>
<keyword evidence="7 13" id="KW-0274">FAD</keyword>
<dbReference type="PANTHER" id="PTHR22912:SF217">
    <property type="entry name" value="DIHYDROLIPOYL DEHYDROGENASE"/>
    <property type="match status" value="1"/>
</dbReference>
<evidence type="ECO:0000256" key="11">
    <source>
        <dbReference type="ARBA" id="ARBA00023284"/>
    </source>
</evidence>
<dbReference type="InterPro" id="IPR004099">
    <property type="entry name" value="Pyr_nucl-diS_OxRdtase_dimer"/>
</dbReference>
<evidence type="ECO:0000313" key="16">
    <source>
        <dbReference type="EMBL" id="NBD22666.1"/>
    </source>
</evidence>
<dbReference type="PIRSF" id="PIRSF000350">
    <property type="entry name" value="Mercury_reductase_MerA"/>
    <property type="match status" value="1"/>
</dbReference>
<dbReference type="NCBIfam" id="TIGR01350">
    <property type="entry name" value="lipoamide_DH"/>
    <property type="match status" value="1"/>
</dbReference>
<evidence type="ECO:0000259" key="15">
    <source>
        <dbReference type="Pfam" id="PF07992"/>
    </source>
</evidence>
<dbReference type="PANTHER" id="PTHR22912">
    <property type="entry name" value="DISULFIDE OXIDOREDUCTASE"/>
    <property type="match status" value="1"/>
</dbReference>
<dbReference type="PRINTS" id="PR00368">
    <property type="entry name" value="FADPNR"/>
</dbReference>
<dbReference type="EC" id="1.8.1.4" evidence="3 13"/>